<dbReference type="InterPro" id="IPR027417">
    <property type="entry name" value="P-loop_NTPase"/>
</dbReference>
<dbReference type="Pfam" id="PF00005">
    <property type="entry name" value="ABC_tran"/>
    <property type="match status" value="1"/>
</dbReference>
<dbReference type="InterPro" id="IPR050319">
    <property type="entry name" value="ABC_transp_ATP-bind"/>
</dbReference>
<proteinExistence type="inferred from homology"/>
<keyword evidence="2" id="KW-0813">Transport</keyword>
<comment type="caution">
    <text evidence="6">The sequence shown here is derived from an EMBL/GenBank/DDBJ whole genome shotgun (WGS) entry which is preliminary data.</text>
</comment>
<dbReference type="PROSITE" id="PS50893">
    <property type="entry name" value="ABC_TRANSPORTER_2"/>
    <property type="match status" value="1"/>
</dbReference>
<reference evidence="6 7" key="1">
    <citation type="journal article" date="2023" name="Int. J. Syst. Evol. Microbiol.">
        <title>Streptococcus sciuri sp. nov., Staphylococcus marylandisciuri sp. nov. and Staphylococcus americanisciuri sp. nov., isolated from faeces of eastern grey squirrel (Sciurus carolinensis).</title>
        <authorList>
            <person name="Volokhov D.V."/>
            <person name="Zagorodnyaya T.A."/>
            <person name="Furtak V.A."/>
            <person name="Nattanmai G."/>
            <person name="Randall L."/>
            <person name="Jose S."/>
            <person name="Gao Y."/>
            <person name="Eisenberg T."/>
            <person name="Delmonte P."/>
            <person name="Blom J."/>
            <person name="Mitchell K.K."/>
        </authorList>
    </citation>
    <scope>NUCLEOTIDE SEQUENCE [LARGE SCALE GENOMIC DNA]</scope>
    <source>
        <strain evidence="6 7">GRT3</strain>
    </source>
</reference>
<dbReference type="SUPFAM" id="SSF52540">
    <property type="entry name" value="P-loop containing nucleoside triphosphate hydrolases"/>
    <property type="match status" value="1"/>
</dbReference>
<comment type="similarity">
    <text evidence="1">Belongs to the ABC transporter superfamily.</text>
</comment>
<accession>A0ABT2F1H1</accession>
<evidence type="ECO:0000256" key="4">
    <source>
        <dbReference type="ARBA" id="ARBA00022840"/>
    </source>
</evidence>
<dbReference type="RefSeq" id="WP_259199569.1">
    <property type="nucleotide sequence ID" value="NZ_JANUXY010000004.1"/>
</dbReference>
<evidence type="ECO:0000256" key="3">
    <source>
        <dbReference type="ARBA" id="ARBA00022741"/>
    </source>
</evidence>
<dbReference type="InterPro" id="IPR003439">
    <property type="entry name" value="ABC_transporter-like_ATP-bd"/>
</dbReference>
<sequence>MIKMTHIYFSYKHIPILKDINLTIKYGETIGIVGESGSGKTTLAYLMLGLLQHDKGYISKNHTNILPIFQHPYHSFNPKLKIKTSLNEPIKYDKSLNSKTIYQRMETLMQEMQLNKKLLEHFPEELSGGQLQRFNTLRTLMLEPDMLICDEITSSLDVLAEQRMIHILKNYYERTNKGMILISHNIAFLKQIVNRMIVMKNGEIMDDFSVDQLFSQQRHPYTKQLISMY</sequence>
<evidence type="ECO:0000313" key="6">
    <source>
        <dbReference type="EMBL" id="MCS4486288.1"/>
    </source>
</evidence>
<dbReference type="SMART" id="SM00382">
    <property type="entry name" value="AAA"/>
    <property type="match status" value="1"/>
</dbReference>
<dbReference type="Proteomes" id="UP001205609">
    <property type="component" value="Unassembled WGS sequence"/>
</dbReference>
<gene>
    <name evidence="6" type="ORF">NXS11_05195</name>
</gene>
<dbReference type="InterPro" id="IPR003593">
    <property type="entry name" value="AAA+_ATPase"/>
</dbReference>
<keyword evidence="7" id="KW-1185">Reference proteome</keyword>
<feature type="domain" description="ABC transporter" evidence="5">
    <location>
        <begin position="2"/>
        <end position="226"/>
    </location>
</feature>
<protein>
    <submittedName>
        <fullName evidence="6">ATP-binding cassette domain-containing protein</fullName>
    </submittedName>
</protein>
<evidence type="ECO:0000256" key="1">
    <source>
        <dbReference type="ARBA" id="ARBA00005417"/>
    </source>
</evidence>
<keyword evidence="3" id="KW-0547">Nucleotide-binding</keyword>
<dbReference type="GO" id="GO:0005524">
    <property type="term" value="F:ATP binding"/>
    <property type="evidence" value="ECO:0007669"/>
    <property type="project" value="UniProtKB-KW"/>
</dbReference>
<evidence type="ECO:0000259" key="5">
    <source>
        <dbReference type="PROSITE" id="PS50893"/>
    </source>
</evidence>
<evidence type="ECO:0000313" key="7">
    <source>
        <dbReference type="Proteomes" id="UP001205609"/>
    </source>
</evidence>
<dbReference type="Gene3D" id="3.40.50.300">
    <property type="entry name" value="P-loop containing nucleotide triphosphate hydrolases"/>
    <property type="match status" value="1"/>
</dbReference>
<organism evidence="6 7">
    <name type="scientific">Staphylococcus americanisciuri</name>
    <dbReference type="NCBI Taxonomy" id="2973940"/>
    <lineage>
        <taxon>Bacteria</taxon>
        <taxon>Bacillati</taxon>
        <taxon>Bacillota</taxon>
        <taxon>Bacilli</taxon>
        <taxon>Bacillales</taxon>
        <taxon>Staphylococcaceae</taxon>
        <taxon>Staphylococcus</taxon>
    </lineage>
</organism>
<dbReference type="EMBL" id="JANUXY010000004">
    <property type="protein sequence ID" value="MCS4486288.1"/>
    <property type="molecule type" value="Genomic_DNA"/>
</dbReference>
<evidence type="ECO:0000256" key="2">
    <source>
        <dbReference type="ARBA" id="ARBA00022448"/>
    </source>
</evidence>
<dbReference type="PANTHER" id="PTHR43776:SF7">
    <property type="entry name" value="D,D-DIPEPTIDE TRANSPORT ATP-BINDING PROTEIN DDPF-RELATED"/>
    <property type="match status" value="1"/>
</dbReference>
<dbReference type="PANTHER" id="PTHR43776">
    <property type="entry name" value="TRANSPORT ATP-BINDING PROTEIN"/>
    <property type="match status" value="1"/>
</dbReference>
<keyword evidence="4 6" id="KW-0067">ATP-binding</keyword>
<name>A0ABT2F1H1_9STAP</name>